<gene>
    <name evidence="2" type="ORF">ACFP7A_04615</name>
</gene>
<protein>
    <submittedName>
        <fullName evidence="2">Uncharacterized protein</fullName>
    </submittedName>
</protein>
<proteinExistence type="predicted"/>
<dbReference type="EMBL" id="JBHSTQ010000003">
    <property type="protein sequence ID" value="MFC6385877.1"/>
    <property type="molecule type" value="Genomic_DNA"/>
</dbReference>
<comment type="caution">
    <text evidence="2">The sequence shown here is derived from an EMBL/GenBank/DDBJ whole genome shotgun (WGS) entry which is preliminary data.</text>
</comment>
<keyword evidence="3" id="KW-1185">Reference proteome</keyword>
<reference evidence="3" key="1">
    <citation type="journal article" date="2019" name="Int. J. Syst. Evol. Microbiol.">
        <title>The Global Catalogue of Microorganisms (GCM) 10K type strain sequencing project: providing services to taxonomists for standard genome sequencing and annotation.</title>
        <authorList>
            <consortium name="The Broad Institute Genomics Platform"/>
            <consortium name="The Broad Institute Genome Sequencing Center for Infectious Disease"/>
            <person name="Wu L."/>
            <person name="Ma J."/>
        </authorList>
    </citation>
    <scope>NUCLEOTIDE SEQUENCE [LARGE SCALE GENOMIC DNA]</scope>
    <source>
        <strain evidence="3">CCUG 42001</strain>
    </source>
</reference>
<accession>A0ABW1WE87</accession>
<feature type="transmembrane region" description="Helical" evidence="1">
    <location>
        <begin position="68"/>
        <end position="85"/>
    </location>
</feature>
<feature type="transmembrane region" description="Helical" evidence="1">
    <location>
        <begin position="182"/>
        <end position="206"/>
    </location>
</feature>
<sequence length="457" mass="52057">MNEINLFVPFLFLLIFVLPYLNKVKSISEYVQSTSKLGLSESAPLLLAHLVKGFMILIAFQFISRHNLTLGVLLCTILFPITVLYEKWIHSAISTHLNNPNQTPLTYFKAKSSRIAFYGILFIMASIAFFAFFAEITWMTLSISYLFQVSRGVIFISLLFLAYVYAIAGGLSVLVRVSRVMMIFSFFVLICLLLYTYLTNGIYSIYNNWMRMQSPVSTITFPKVSHVSLWFLAILFVYVGYLLTNLSLWHINFSMKENRIKTIYSCTSFCFTSLLMTLMMIVVFVLSSQPDHTSSVNQMLHTLSHHAPFFAYLLIMALLSIGLMSAFVSLKSIIDACVLALHTEQKENPKLFRGIYLTSCGLLLLLFIVLRPTHTFLFTCIKLFSLLCIVSIPTYSLIMLSKQKITVLRLLPLTIGFLTGLCLFTQPSSLLADLFWSFSVSLSLQLFLLLCQKFLHK</sequence>
<organism evidence="2 3">
    <name type="scientific">Sporolactobacillus kofuensis</name>
    <dbReference type="NCBI Taxonomy" id="269672"/>
    <lineage>
        <taxon>Bacteria</taxon>
        <taxon>Bacillati</taxon>
        <taxon>Bacillota</taxon>
        <taxon>Bacilli</taxon>
        <taxon>Bacillales</taxon>
        <taxon>Sporolactobacillaceae</taxon>
        <taxon>Sporolactobacillus</taxon>
    </lineage>
</organism>
<evidence type="ECO:0000313" key="3">
    <source>
        <dbReference type="Proteomes" id="UP001596267"/>
    </source>
</evidence>
<evidence type="ECO:0000313" key="2">
    <source>
        <dbReference type="EMBL" id="MFC6385877.1"/>
    </source>
</evidence>
<keyword evidence="1" id="KW-0472">Membrane</keyword>
<name>A0ABW1WE87_9BACL</name>
<feature type="transmembrane region" description="Helical" evidence="1">
    <location>
        <begin position="226"/>
        <end position="251"/>
    </location>
</feature>
<feature type="transmembrane region" description="Helical" evidence="1">
    <location>
        <begin position="154"/>
        <end position="175"/>
    </location>
</feature>
<feature type="transmembrane region" description="Helical" evidence="1">
    <location>
        <begin position="410"/>
        <end position="428"/>
    </location>
</feature>
<evidence type="ECO:0000256" key="1">
    <source>
        <dbReference type="SAM" id="Phobius"/>
    </source>
</evidence>
<dbReference type="Proteomes" id="UP001596267">
    <property type="component" value="Unassembled WGS sequence"/>
</dbReference>
<feature type="transmembrane region" description="Helical" evidence="1">
    <location>
        <begin position="43"/>
        <end position="62"/>
    </location>
</feature>
<feature type="transmembrane region" description="Helical" evidence="1">
    <location>
        <begin position="376"/>
        <end position="398"/>
    </location>
</feature>
<feature type="transmembrane region" description="Helical" evidence="1">
    <location>
        <begin position="434"/>
        <end position="451"/>
    </location>
</feature>
<feature type="transmembrane region" description="Helical" evidence="1">
    <location>
        <begin position="351"/>
        <end position="370"/>
    </location>
</feature>
<keyword evidence="1" id="KW-1133">Transmembrane helix</keyword>
<feature type="transmembrane region" description="Helical" evidence="1">
    <location>
        <begin position="6"/>
        <end position="22"/>
    </location>
</feature>
<feature type="transmembrane region" description="Helical" evidence="1">
    <location>
        <begin position="309"/>
        <end position="330"/>
    </location>
</feature>
<feature type="transmembrane region" description="Helical" evidence="1">
    <location>
        <begin position="115"/>
        <end position="134"/>
    </location>
</feature>
<keyword evidence="1" id="KW-0812">Transmembrane</keyword>
<feature type="transmembrane region" description="Helical" evidence="1">
    <location>
        <begin position="263"/>
        <end position="289"/>
    </location>
</feature>
<dbReference type="RefSeq" id="WP_253052479.1">
    <property type="nucleotide sequence ID" value="NZ_JAMXWN010000002.1"/>
</dbReference>